<dbReference type="EMBL" id="KB932894">
    <property type="protein sequence ID" value="EOO02879.1"/>
    <property type="molecule type" value="Genomic_DNA"/>
</dbReference>
<evidence type="ECO:0000313" key="3">
    <source>
        <dbReference type="EMBL" id="EOO02879.1"/>
    </source>
</evidence>
<dbReference type="KEGG" id="tmn:UCRPA7_1608"/>
<evidence type="ECO:0000256" key="1">
    <source>
        <dbReference type="ARBA" id="ARBA00022631"/>
    </source>
</evidence>
<gene>
    <name evidence="3" type="ORF">UCRPA7_1608</name>
</gene>
<dbReference type="GO" id="GO:0006144">
    <property type="term" value="P:purine nucleobase metabolic process"/>
    <property type="evidence" value="ECO:0007669"/>
    <property type="project" value="UniProtKB-KW"/>
</dbReference>
<dbReference type="HOGENOM" id="CLU_092522_0_1_1"/>
<dbReference type="eggNOG" id="ENOG502S48Z">
    <property type="taxonomic scope" value="Eukaryota"/>
</dbReference>
<name>R8BUB5_PHAM7</name>
<organism evidence="3 4">
    <name type="scientific">Phaeoacremonium minimum (strain UCR-PA7)</name>
    <name type="common">Esca disease fungus</name>
    <name type="synonym">Togninia minima</name>
    <dbReference type="NCBI Taxonomy" id="1286976"/>
    <lineage>
        <taxon>Eukaryota</taxon>
        <taxon>Fungi</taxon>
        <taxon>Dikarya</taxon>
        <taxon>Ascomycota</taxon>
        <taxon>Pezizomycotina</taxon>
        <taxon>Sordariomycetes</taxon>
        <taxon>Sordariomycetidae</taxon>
        <taxon>Togniniales</taxon>
        <taxon>Togniniaceae</taxon>
        <taxon>Phaeoacremonium</taxon>
    </lineage>
</organism>
<reference evidence="4" key="1">
    <citation type="journal article" date="2013" name="Genome Announc.">
        <title>Draft genome sequence of the ascomycete Phaeoacremonium aleophilum strain UCR-PA7, a causal agent of the esca disease complex in grapevines.</title>
        <authorList>
            <person name="Blanco-Ulate B."/>
            <person name="Rolshausen P."/>
            <person name="Cantu D."/>
        </authorList>
    </citation>
    <scope>NUCLEOTIDE SEQUENCE [LARGE SCALE GENOMIC DNA]</scope>
    <source>
        <strain evidence="4">UCR-PA7</strain>
    </source>
</reference>
<dbReference type="AlphaFoldDB" id="R8BUB5"/>
<dbReference type="GeneID" id="19321774"/>
<sequence>MVAPPASLSLPDIASLSSLPEETLISVLDLLFEPSVDLHTLAIPTMRSITFTSYPELIDTLRDELLSIAQDLHQEPDARKPLHAILGSHPRLGEKKVNSAQSAAEQAQLHSGGHGEAQRLAALNKEYEETFPGLRYVVFVNGRPRDVIMQNMRQRIDRGDLRAEEREAITVRPPFAVSGALFLESFSFCQL</sequence>
<evidence type="ECO:0000259" key="2">
    <source>
        <dbReference type="Pfam" id="PF09349"/>
    </source>
</evidence>
<dbReference type="Proteomes" id="UP000014074">
    <property type="component" value="Unassembled WGS sequence"/>
</dbReference>
<feature type="domain" description="Oxo-4-hydroxy-4-carboxy-5-ureidoimidazoline decarboxylase" evidence="2">
    <location>
        <begin position="18"/>
        <end position="169"/>
    </location>
</feature>
<dbReference type="RefSeq" id="XP_007912382.1">
    <property type="nucleotide sequence ID" value="XM_007914191.1"/>
</dbReference>
<dbReference type="Gene3D" id="1.10.3330.10">
    <property type="entry name" value="Oxo-4-hydroxy-4-carboxy-5-ureidoimidazoline decarboxylase"/>
    <property type="match status" value="1"/>
</dbReference>
<dbReference type="SUPFAM" id="SSF158694">
    <property type="entry name" value="UraD-Like"/>
    <property type="match status" value="1"/>
</dbReference>
<accession>R8BUB5</accession>
<dbReference type="InterPro" id="IPR018020">
    <property type="entry name" value="OHCU_decarboxylase"/>
</dbReference>
<dbReference type="OrthoDB" id="5398391at2759"/>
<dbReference type="InterPro" id="IPR036778">
    <property type="entry name" value="OHCU_decarboxylase_sf"/>
</dbReference>
<evidence type="ECO:0000313" key="4">
    <source>
        <dbReference type="Proteomes" id="UP000014074"/>
    </source>
</evidence>
<proteinExistence type="predicted"/>
<dbReference type="Pfam" id="PF09349">
    <property type="entry name" value="OHCU_decarbox"/>
    <property type="match status" value="1"/>
</dbReference>
<keyword evidence="1" id="KW-0659">Purine metabolism</keyword>
<dbReference type="PANTHER" id="PTHR37987">
    <property type="entry name" value="CHROMOSOME 9, WHOLE GENOME SHOTGUN SEQUENCE"/>
    <property type="match status" value="1"/>
</dbReference>
<keyword evidence="4" id="KW-1185">Reference proteome</keyword>
<protein>
    <submittedName>
        <fullName evidence="3">Putative ohcu decarboxylase protein</fullName>
    </submittedName>
</protein>
<dbReference type="PANTHER" id="PTHR37987:SF1">
    <property type="entry name" value="OXO-4-HYDROXY-4-CARBOXY-5-UREIDOIMIDAZOLINE DECARBOXYLASE DOMAIN-CONTAINING PROTEIN"/>
    <property type="match status" value="1"/>
</dbReference>